<reference evidence="3" key="1">
    <citation type="journal article" date="2019" name="Nat. Commun.">
        <title>Expansion of phycobilisome linker gene families in mesophilic red algae.</title>
        <authorList>
            <person name="Lee J."/>
            <person name="Kim D."/>
            <person name="Bhattacharya D."/>
            <person name="Yoon H.S."/>
        </authorList>
    </citation>
    <scope>NUCLEOTIDE SEQUENCE [LARGE SCALE GENOMIC DNA]</scope>
    <source>
        <strain evidence="3">CCMP 1328</strain>
    </source>
</reference>
<dbReference type="Proteomes" id="UP000324585">
    <property type="component" value="Unassembled WGS sequence"/>
</dbReference>
<comment type="caution">
    <text evidence="2">The sequence shown here is derived from an EMBL/GenBank/DDBJ whole genome shotgun (WGS) entry which is preliminary data.</text>
</comment>
<organism evidence="2 3">
    <name type="scientific">Porphyridium purpureum</name>
    <name type="common">Red alga</name>
    <name type="synonym">Porphyridium cruentum</name>
    <dbReference type="NCBI Taxonomy" id="35688"/>
    <lineage>
        <taxon>Eukaryota</taxon>
        <taxon>Rhodophyta</taxon>
        <taxon>Bangiophyceae</taxon>
        <taxon>Porphyridiales</taxon>
        <taxon>Porphyridiaceae</taxon>
        <taxon>Porphyridium</taxon>
    </lineage>
</organism>
<evidence type="ECO:0000256" key="1">
    <source>
        <dbReference type="SAM" id="MobiDB-lite"/>
    </source>
</evidence>
<proteinExistence type="predicted"/>
<gene>
    <name evidence="2" type="ORF">FVE85_5613</name>
</gene>
<sequence>MECFVGSGLVSVKAAPPTAAAAACLQRKGACAASARRSSQLRMKQDDYDMWKTEFAGGFPGGEAFYKKWIDGGAKGKVPALEDDKQPSSPNKKPTVYVEKMISNRGQQKGVDPKWKTELAGGFPGGEVMYKKWIEEGTMGDVPDLDEDLQPRNTK</sequence>
<accession>A0A5J4Z480</accession>
<protein>
    <submittedName>
        <fullName evidence="2">Uncharacterized protein</fullName>
    </submittedName>
</protein>
<dbReference type="OrthoDB" id="12229at2759"/>
<dbReference type="EMBL" id="VRMN01000001">
    <property type="protein sequence ID" value="KAA8498028.1"/>
    <property type="molecule type" value="Genomic_DNA"/>
</dbReference>
<keyword evidence="3" id="KW-1185">Reference proteome</keyword>
<evidence type="ECO:0000313" key="3">
    <source>
        <dbReference type="Proteomes" id="UP000324585"/>
    </source>
</evidence>
<dbReference type="AlphaFoldDB" id="A0A5J4Z480"/>
<name>A0A5J4Z480_PORPP</name>
<evidence type="ECO:0000313" key="2">
    <source>
        <dbReference type="EMBL" id="KAA8498028.1"/>
    </source>
</evidence>
<feature type="region of interest" description="Disordered" evidence="1">
    <location>
        <begin position="76"/>
        <end position="95"/>
    </location>
</feature>